<accession>A0A368YKX8</accession>
<dbReference type="RefSeq" id="WP_114432075.1">
    <property type="nucleotide sequence ID" value="NZ_QPJM01000017.1"/>
</dbReference>
<dbReference type="Proteomes" id="UP000253324">
    <property type="component" value="Unassembled WGS sequence"/>
</dbReference>
<organism evidence="1 2">
    <name type="scientific">Phyllobacterium bourgognense</name>
    <dbReference type="NCBI Taxonomy" id="314236"/>
    <lineage>
        <taxon>Bacteria</taxon>
        <taxon>Pseudomonadati</taxon>
        <taxon>Pseudomonadota</taxon>
        <taxon>Alphaproteobacteria</taxon>
        <taxon>Hyphomicrobiales</taxon>
        <taxon>Phyllobacteriaceae</taxon>
        <taxon>Phyllobacterium</taxon>
    </lineage>
</organism>
<gene>
    <name evidence="1" type="ORF">C7476_11762</name>
</gene>
<protein>
    <submittedName>
        <fullName evidence="1">Uncharacterized protein DUF3168</fullName>
    </submittedName>
</protein>
<dbReference type="InterPro" id="IPR021508">
    <property type="entry name" value="Gp17-like"/>
</dbReference>
<dbReference type="InterPro" id="IPR053745">
    <property type="entry name" value="Viral_Tail_Comp_sf"/>
</dbReference>
<proteinExistence type="predicted"/>
<comment type="caution">
    <text evidence="1">The sequence shown here is derived from an EMBL/GenBank/DDBJ whole genome shotgun (WGS) entry which is preliminary data.</text>
</comment>
<sequence>MTSAGLELQKALLAHLKADGSLEKLIEGRVYDRVPEKAAFPYVTLGSTNIYDWSTGTERGSEHLFTLNIWNRASGRKSVFAIMNIIERLLEKSALTLVGHRLANLGLQYSQARAEDNRDGYLGVLRYRAVTEELPA</sequence>
<dbReference type="EMBL" id="QPJM01000017">
    <property type="protein sequence ID" value="RCW79547.1"/>
    <property type="molecule type" value="Genomic_DNA"/>
</dbReference>
<dbReference type="AlphaFoldDB" id="A0A368YKX8"/>
<dbReference type="Gene3D" id="3.30.2000.30">
    <property type="match status" value="1"/>
</dbReference>
<dbReference type="Pfam" id="PF11367">
    <property type="entry name" value="Tail_completion_gp17"/>
    <property type="match status" value="1"/>
</dbReference>
<keyword evidence="2" id="KW-1185">Reference proteome</keyword>
<name>A0A368YKX8_9HYPH</name>
<evidence type="ECO:0000313" key="1">
    <source>
        <dbReference type="EMBL" id="RCW79547.1"/>
    </source>
</evidence>
<dbReference type="OrthoDB" id="7630456at2"/>
<evidence type="ECO:0000313" key="2">
    <source>
        <dbReference type="Proteomes" id="UP000253324"/>
    </source>
</evidence>
<reference evidence="1 2" key="1">
    <citation type="submission" date="2018-07" db="EMBL/GenBank/DDBJ databases">
        <title>Genomic Encyclopedia of Type Strains, Phase III (KMG-III): the genomes of soil and plant-associated and newly described type strains.</title>
        <authorList>
            <person name="Whitman W."/>
        </authorList>
    </citation>
    <scope>NUCLEOTIDE SEQUENCE [LARGE SCALE GENOMIC DNA]</scope>
    <source>
        <strain evidence="1 2">31-25a</strain>
    </source>
</reference>